<dbReference type="Proteomes" id="UP000199645">
    <property type="component" value="Unassembled WGS sequence"/>
</dbReference>
<keyword evidence="3" id="KW-0804">Transcription</keyword>
<evidence type="ECO:0000259" key="5">
    <source>
        <dbReference type="PROSITE" id="PS50977"/>
    </source>
</evidence>
<dbReference type="Pfam" id="PF00440">
    <property type="entry name" value="TetR_N"/>
    <property type="match status" value="1"/>
</dbReference>
<keyword evidence="2 4" id="KW-0238">DNA-binding</keyword>
<dbReference type="InterPro" id="IPR001647">
    <property type="entry name" value="HTH_TetR"/>
</dbReference>
<dbReference type="GO" id="GO:0003700">
    <property type="term" value="F:DNA-binding transcription factor activity"/>
    <property type="evidence" value="ECO:0007669"/>
    <property type="project" value="TreeGrafter"/>
</dbReference>
<sequence>MSHQVLGDAKIRDVGLRDDKKQATRTAIADAALALFLEKGFDRVTVAEVGRAATVSVNTVFNYFPTKEDLFFDRQDEVIQRLARAVRDRVPGETPAAAVHRAFLERLDRDDATLGLDPAAARFWRVVDDSPALLARARLLRELTEEALATALTAAAPPDAASPASGHLAAALLSAADHALHAEIRRRITRGESPESVRAVIRATAGRVFAVLNGVS</sequence>
<accession>A0A1I2B443</accession>
<dbReference type="STRING" id="35752.SAMN05421541_10293"/>
<evidence type="ECO:0000313" key="7">
    <source>
        <dbReference type="Proteomes" id="UP000199645"/>
    </source>
</evidence>
<dbReference type="PROSITE" id="PS50977">
    <property type="entry name" value="HTH_TETR_2"/>
    <property type="match status" value="1"/>
</dbReference>
<dbReference type="EMBL" id="FONV01000002">
    <property type="protein sequence ID" value="SFE50757.1"/>
    <property type="molecule type" value="Genomic_DNA"/>
</dbReference>
<dbReference type="Gene3D" id="1.10.357.10">
    <property type="entry name" value="Tetracycline Repressor, domain 2"/>
    <property type="match status" value="1"/>
</dbReference>
<evidence type="ECO:0000256" key="1">
    <source>
        <dbReference type="ARBA" id="ARBA00023015"/>
    </source>
</evidence>
<keyword evidence="7" id="KW-1185">Reference proteome</keyword>
<dbReference type="SUPFAM" id="SSF46689">
    <property type="entry name" value="Homeodomain-like"/>
    <property type="match status" value="1"/>
</dbReference>
<organism evidence="6 7">
    <name type="scientific">Actinoplanes philippinensis</name>
    <dbReference type="NCBI Taxonomy" id="35752"/>
    <lineage>
        <taxon>Bacteria</taxon>
        <taxon>Bacillati</taxon>
        <taxon>Actinomycetota</taxon>
        <taxon>Actinomycetes</taxon>
        <taxon>Micromonosporales</taxon>
        <taxon>Micromonosporaceae</taxon>
        <taxon>Actinoplanes</taxon>
    </lineage>
</organism>
<dbReference type="Gene3D" id="1.10.10.60">
    <property type="entry name" value="Homeodomain-like"/>
    <property type="match status" value="1"/>
</dbReference>
<evidence type="ECO:0000256" key="3">
    <source>
        <dbReference type="ARBA" id="ARBA00023163"/>
    </source>
</evidence>
<dbReference type="AlphaFoldDB" id="A0A1I2B443"/>
<dbReference type="PRINTS" id="PR00455">
    <property type="entry name" value="HTHTETR"/>
</dbReference>
<dbReference type="InterPro" id="IPR009057">
    <property type="entry name" value="Homeodomain-like_sf"/>
</dbReference>
<protein>
    <submittedName>
        <fullName evidence="6">DNA-binding transcriptional regulator, AcrR family</fullName>
    </submittedName>
</protein>
<evidence type="ECO:0000313" key="6">
    <source>
        <dbReference type="EMBL" id="SFE50757.1"/>
    </source>
</evidence>
<feature type="domain" description="HTH tetR-type" evidence="5">
    <location>
        <begin position="22"/>
        <end position="82"/>
    </location>
</feature>
<evidence type="ECO:0000256" key="4">
    <source>
        <dbReference type="PROSITE-ProRule" id="PRU00335"/>
    </source>
</evidence>
<dbReference type="PANTHER" id="PTHR30055">
    <property type="entry name" value="HTH-TYPE TRANSCRIPTIONAL REGULATOR RUTR"/>
    <property type="match status" value="1"/>
</dbReference>
<dbReference type="InterPro" id="IPR050109">
    <property type="entry name" value="HTH-type_TetR-like_transc_reg"/>
</dbReference>
<proteinExistence type="predicted"/>
<feature type="DNA-binding region" description="H-T-H motif" evidence="4">
    <location>
        <begin position="45"/>
        <end position="64"/>
    </location>
</feature>
<evidence type="ECO:0000256" key="2">
    <source>
        <dbReference type="ARBA" id="ARBA00023125"/>
    </source>
</evidence>
<name>A0A1I2B443_9ACTN</name>
<dbReference type="GO" id="GO:0000976">
    <property type="term" value="F:transcription cis-regulatory region binding"/>
    <property type="evidence" value="ECO:0007669"/>
    <property type="project" value="TreeGrafter"/>
</dbReference>
<keyword evidence="1" id="KW-0805">Transcription regulation</keyword>
<reference evidence="6 7" key="1">
    <citation type="submission" date="2016-10" db="EMBL/GenBank/DDBJ databases">
        <authorList>
            <person name="de Groot N.N."/>
        </authorList>
    </citation>
    <scope>NUCLEOTIDE SEQUENCE [LARGE SCALE GENOMIC DNA]</scope>
    <source>
        <strain evidence="6 7">DSM 43019</strain>
    </source>
</reference>
<gene>
    <name evidence="6" type="ORF">SAMN05421541_10293</name>
</gene>
<dbReference type="PANTHER" id="PTHR30055:SF234">
    <property type="entry name" value="HTH-TYPE TRANSCRIPTIONAL REGULATOR BETI"/>
    <property type="match status" value="1"/>
</dbReference>